<dbReference type="Proteomes" id="UP000276443">
    <property type="component" value="Unassembled WGS sequence"/>
</dbReference>
<dbReference type="InterPro" id="IPR051781">
    <property type="entry name" value="Metallo-dep_Hydrolase"/>
</dbReference>
<dbReference type="Pfam" id="PF01979">
    <property type="entry name" value="Amidohydro_1"/>
    <property type="match status" value="1"/>
</dbReference>
<dbReference type="EMBL" id="RKRF01000012">
    <property type="protein sequence ID" value="RPF50673.1"/>
    <property type="molecule type" value="Genomic_DNA"/>
</dbReference>
<dbReference type="AlphaFoldDB" id="A0A3N5B0D2"/>
<gene>
    <name evidence="2" type="ORF">EDC24_2642</name>
</gene>
<keyword evidence="2" id="KW-0378">Hydrolase</keyword>
<dbReference type="InterPro" id="IPR011059">
    <property type="entry name" value="Metal-dep_hydrolase_composite"/>
</dbReference>
<organism evidence="2 3">
    <name type="scientific">Aquisalibacillus elongatus</name>
    <dbReference type="NCBI Taxonomy" id="485577"/>
    <lineage>
        <taxon>Bacteria</taxon>
        <taxon>Bacillati</taxon>
        <taxon>Bacillota</taxon>
        <taxon>Bacilli</taxon>
        <taxon>Bacillales</taxon>
        <taxon>Bacillaceae</taxon>
        <taxon>Aquisalibacillus</taxon>
    </lineage>
</organism>
<proteinExistence type="predicted"/>
<feature type="domain" description="Amidohydrolase-related" evidence="1">
    <location>
        <begin position="50"/>
        <end position="398"/>
    </location>
</feature>
<dbReference type="PANTHER" id="PTHR43135:SF3">
    <property type="entry name" value="ALPHA-D-RIBOSE 1-METHYLPHOSPHONATE 5-TRIPHOSPHATE DIPHOSPHATASE"/>
    <property type="match status" value="1"/>
</dbReference>
<protein>
    <submittedName>
        <fullName evidence="2">Amidohydrolase family protein</fullName>
    </submittedName>
</protein>
<dbReference type="Gene3D" id="1.20.58.520">
    <property type="entry name" value="Amidohydrolase"/>
    <property type="match status" value="1"/>
</dbReference>
<dbReference type="RefSeq" id="WP_124223286.1">
    <property type="nucleotide sequence ID" value="NZ_RKRF01000012.1"/>
</dbReference>
<evidence type="ECO:0000259" key="1">
    <source>
        <dbReference type="Pfam" id="PF01979"/>
    </source>
</evidence>
<dbReference type="SUPFAM" id="SSF51338">
    <property type="entry name" value="Composite domain of metallo-dependent hydrolases"/>
    <property type="match status" value="1"/>
</dbReference>
<reference evidence="2 3" key="1">
    <citation type="submission" date="2018-11" db="EMBL/GenBank/DDBJ databases">
        <title>Genomic Encyclopedia of Type Strains, Phase IV (KMG-IV): sequencing the most valuable type-strain genomes for metagenomic binning, comparative biology and taxonomic classification.</title>
        <authorList>
            <person name="Goeker M."/>
        </authorList>
    </citation>
    <scope>NUCLEOTIDE SEQUENCE [LARGE SCALE GENOMIC DNA]</scope>
    <source>
        <strain evidence="2 3">DSM 18090</strain>
    </source>
</reference>
<comment type="caution">
    <text evidence="2">The sequence shown here is derived from an EMBL/GenBank/DDBJ whole genome shotgun (WGS) entry which is preliminary data.</text>
</comment>
<sequence length="433" mass="48401">MSLLLKNGKVINVETGEVEESSILIQQDQIVNVGNLDEEADDVIDLDGKYVIPGLIDMHCHIKERFAHLFTAAGVTTVRNTAGNVMELRDMIEAPNNAQTPRIYSADRLIDGPPGLWGPTSPYSFNASEPDEARLEVQRQANAGAQFIKVYGWLSPEIMKVVVDESHKHGLEVSCDLIHSSKVNALQAAQMGVKWFEHNSGVIQAIYPGWFPSTDQDFLIDWEQPDLEKLQEVCQQLLKHDVYMCPTTVVFDQANHASSHWNSDERFSDDSLRNIWDQMSQYKDELKDQLGIQTEYLKAITKTYYDLGGTIVAGTDTPGGVWTYPGMALHRELELLVESGLTPFQALQCATTTAARSINKDEIGVVSTGKIADLLVLNSNPLDDIRYTKDIDTIIKGGAVYNQEKLLNYKLDEDLSDQKLDAFIQEFEQSLSC</sequence>
<dbReference type="Gene3D" id="3.40.50.10910">
    <property type="entry name" value="Amidohydrolase"/>
    <property type="match status" value="1"/>
</dbReference>
<evidence type="ECO:0000313" key="2">
    <source>
        <dbReference type="EMBL" id="RPF50673.1"/>
    </source>
</evidence>
<dbReference type="Gene3D" id="3.30.110.90">
    <property type="entry name" value="Amidohydrolase"/>
    <property type="match status" value="1"/>
</dbReference>
<dbReference type="GO" id="GO:0016810">
    <property type="term" value="F:hydrolase activity, acting on carbon-nitrogen (but not peptide) bonds"/>
    <property type="evidence" value="ECO:0007669"/>
    <property type="project" value="InterPro"/>
</dbReference>
<accession>A0A3N5B0D2</accession>
<dbReference type="Gene3D" id="2.30.40.10">
    <property type="entry name" value="Urease, subunit C, domain 1"/>
    <property type="match status" value="1"/>
</dbReference>
<dbReference type="SUPFAM" id="SSF51556">
    <property type="entry name" value="Metallo-dependent hydrolases"/>
    <property type="match status" value="1"/>
</dbReference>
<dbReference type="InterPro" id="IPR006680">
    <property type="entry name" value="Amidohydro-rel"/>
</dbReference>
<keyword evidence="3" id="KW-1185">Reference proteome</keyword>
<evidence type="ECO:0000313" key="3">
    <source>
        <dbReference type="Proteomes" id="UP000276443"/>
    </source>
</evidence>
<name>A0A3N5B0D2_9BACI</name>
<dbReference type="InterPro" id="IPR032466">
    <property type="entry name" value="Metal_Hydrolase"/>
</dbReference>
<dbReference type="OrthoDB" id="9797498at2"/>
<dbReference type="PANTHER" id="PTHR43135">
    <property type="entry name" value="ALPHA-D-RIBOSE 1-METHYLPHOSPHONATE 5-TRIPHOSPHATE DIPHOSPHATASE"/>
    <property type="match status" value="1"/>
</dbReference>